<dbReference type="InterPro" id="IPR005381">
    <property type="entry name" value="Znf-XS_domain"/>
</dbReference>
<accession>A0A218WA93</accession>
<name>A0A218WA93_PUNGR</name>
<feature type="compositionally biased region" description="Polar residues" evidence="5">
    <location>
        <begin position="143"/>
        <end position="158"/>
    </location>
</feature>
<organism evidence="8 9">
    <name type="scientific">Punica granatum</name>
    <name type="common">Pomegranate</name>
    <dbReference type="NCBI Taxonomy" id="22663"/>
    <lineage>
        <taxon>Eukaryota</taxon>
        <taxon>Viridiplantae</taxon>
        <taxon>Streptophyta</taxon>
        <taxon>Embryophyta</taxon>
        <taxon>Tracheophyta</taxon>
        <taxon>Spermatophyta</taxon>
        <taxon>Magnoliopsida</taxon>
        <taxon>eudicotyledons</taxon>
        <taxon>Gunneridae</taxon>
        <taxon>Pentapetalae</taxon>
        <taxon>rosids</taxon>
        <taxon>malvids</taxon>
        <taxon>Myrtales</taxon>
        <taxon>Lythraceae</taxon>
        <taxon>Punica</taxon>
    </lineage>
</organism>
<evidence type="ECO:0000256" key="2">
    <source>
        <dbReference type="ARBA" id="ARBA00023158"/>
    </source>
</evidence>
<keyword evidence="1 4" id="KW-0175">Coiled coil</keyword>
<evidence type="ECO:0000256" key="4">
    <source>
        <dbReference type="SAM" id="Coils"/>
    </source>
</evidence>
<feature type="compositionally biased region" description="Polar residues" evidence="5">
    <location>
        <begin position="1"/>
        <end position="12"/>
    </location>
</feature>
<feature type="compositionally biased region" description="Polar residues" evidence="5">
    <location>
        <begin position="52"/>
        <end position="91"/>
    </location>
</feature>
<feature type="compositionally biased region" description="Polar residues" evidence="5">
    <location>
        <begin position="110"/>
        <end position="124"/>
    </location>
</feature>
<evidence type="ECO:0000259" key="6">
    <source>
        <dbReference type="Pfam" id="PF03468"/>
    </source>
</evidence>
<evidence type="ECO:0000313" key="8">
    <source>
        <dbReference type="EMBL" id="OWM69443.1"/>
    </source>
</evidence>
<keyword evidence="2" id="KW-0943">RNA-mediated gene silencing</keyword>
<dbReference type="PANTHER" id="PTHR46602">
    <property type="entry name" value="PROTEIN SUPPRESSOR OF GENE SILENCING 3"/>
    <property type="match status" value="1"/>
</dbReference>
<evidence type="ECO:0008006" key="10">
    <source>
        <dbReference type="Google" id="ProtNLM"/>
    </source>
</evidence>
<evidence type="ECO:0000256" key="1">
    <source>
        <dbReference type="ARBA" id="ARBA00023054"/>
    </source>
</evidence>
<feature type="domain" description="Zinc finger-XS" evidence="7">
    <location>
        <begin position="231"/>
        <end position="269"/>
    </location>
</feature>
<protein>
    <recommendedName>
        <fullName evidence="10">Protein SUPPRESSOR OF GENE SILENCING 3</fullName>
    </recommendedName>
</protein>
<proteinExistence type="inferred from homology"/>
<reference evidence="9" key="1">
    <citation type="journal article" date="2017" name="Plant J.">
        <title>The pomegranate (Punica granatum L.) genome and the genomics of punicalagin biosynthesis.</title>
        <authorList>
            <person name="Qin G."/>
            <person name="Xu C."/>
            <person name="Ming R."/>
            <person name="Tang H."/>
            <person name="Guyot R."/>
            <person name="Kramer E.M."/>
            <person name="Hu Y."/>
            <person name="Yi X."/>
            <person name="Qi Y."/>
            <person name="Xu X."/>
            <person name="Gao Z."/>
            <person name="Pan H."/>
            <person name="Jian J."/>
            <person name="Tian Y."/>
            <person name="Yue Z."/>
            <person name="Xu Y."/>
        </authorList>
    </citation>
    <scope>NUCLEOTIDE SEQUENCE [LARGE SCALE GENOMIC DNA]</scope>
    <source>
        <strain evidence="9">cv. Dabenzi</strain>
    </source>
</reference>
<feature type="compositionally biased region" description="Acidic residues" evidence="5">
    <location>
        <begin position="165"/>
        <end position="191"/>
    </location>
</feature>
<evidence type="ECO:0000256" key="5">
    <source>
        <dbReference type="SAM" id="MobiDB-lite"/>
    </source>
</evidence>
<dbReference type="GO" id="GO:0051607">
    <property type="term" value="P:defense response to virus"/>
    <property type="evidence" value="ECO:0007669"/>
    <property type="project" value="InterPro"/>
</dbReference>
<evidence type="ECO:0000259" key="7">
    <source>
        <dbReference type="Pfam" id="PF03470"/>
    </source>
</evidence>
<dbReference type="InterPro" id="IPR038588">
    <property type="entry name" value="XS_domain_sf"/>
</dbReference>
<dbReference type="CDD" id="cd12266">
    <property type="entry name" value="RRM_like_XS"/>
    <property type="match status" value="1"/>
</dbReference>
<evidence type="ECO:0000313" key="9">
    <source>
        <dbReference type="Proteomes" id="UP000197138"/>
    </source>
</evidence>
<feature type="coiled-coil region" evidence="4">
    <location>
        <begin position="548"/>
        <end position="635"/>
    </location>
</feature>
<comment type="similarity">
    <text evidence="3">Belongs to the SGS3 family.</text>
</comment>
<dbReference type="Gene3D" id="3.30.70.2890">
    <property type="entry name" value="XS domain"/>
    <property type="match status" value="1"/>
</dbReference>
<dbReference type="EMBL" id="MTKT01004864">
    <property type="protein sequence ID" value="OWM69443.1"/>
    <property type="molecule type" value="Genomic_DNA"/>
</dbReference>
<dbReference type="InterPro" id="IPR044287">
    <property type="entry name" value="SGS3"/>
</dbReference>
<feature type="region of interest" description="Disordered" evidence="5">
    <location>
        <begin position="1"/>
        <end position="201"/>
    </location>
</feature>
<comment type="caution">
    <text evidence="8">The sequence shown here is derived from an EMBL/GenBank/DDBJ whole genome shotgun (WGS) entry which is preliminary data.</text>
</comment>
<dbReference type="Proteomes" id="UP000197138">
    <property type="component" value="Unassembled WGS sequence"/>
</dbReference>
<dbReference type="PANTHER" id="PTHR46602:SF1">
    <property type="entry name" value="PROTEIN SUPPRESSOR OF GENE SILENCING 3"/>
    <property type="match status" value="1"/>
</dbReference>
<feature type="domain" description="XS" evidence="6">
    <location>
        <begin position="303"/>
        <end position="418"/>
    </location>
</feature>
<dbReference type="GO" id="GO:0031047">
    <property type="term" value="P:regulatory ncRNA-mediated gene silencing"/>
    <property type="evidence" value="ECO:0007669"/>
    <property type="project" value="UniProtKB-KW"/>
</dbReference>
<gene>
    <name evidence="8" type="ORF">CDL15_Pgr013904</name>
</gene>
<dbReference type="Pfam" id="PF03470">
    <property type="entry name" value="zf-XS"/>
    <property type="match status" value="1"/>
</dbReference>
<dbReference type="AlphaFoldDB" id="A0A218WA93"/>
<dbReference type="Pfam" id="PF03468">
    <property type="entry name" value="XS"/>
    <property type="match status" value="1"/>
</dbReference>
<evidence type="ECO:0000256" key="3">
    <source>
        <dbReference type="ARBA" id="ARBA00024022"/>
    </source>
</evidence>
<dbReference type="InterPro" id="IPR005380">
    <property type="entry name" value="XS_domain"/>
</dbReference>
<sequence>MSNRRGNGNASSWGKAAADNTEQLSAAVSEMNLEQGNDDGEWEVYNKKSKNRGGTSASKPWQPQTQKVWGQSAGTGRAGSSGNAWSAQSNADFRRPGAVGRGSTRPDPQAYNSRGFEQNYNVHQPSIGAPLANGWNWQARAGNDQSTASEEGQDQAEQSVVGDGDANDEGDSETESVDDFDDDLMSDDYDSDSSQKSHETRRNKNWFKKFFESLDELAPDQISDPERQWHCPACRGGPGAIDWYRGLQPLMTHAKTIGANRVKLHREFAEILEEELRRRGASVIPPGELFGKWKGLSAEEKDYEIVWPPMVVIMNTRLEQDENDMWIGMGNAELLDYFSSYKPVKARHSYGPQGHRGMSVLIFEASASGYLNAEYLHKHFVEQRTDRKAWDSNQRVLYYQGSGGNRQLYGFMALKEDIDFLNRHSQGEGEEKVREKSEGDKSGDWVIIQICGSTGKSRLKFEMRSYQEMVVREARHLTEKNQQLNYYMDRAEREKRHSKFLEESFKVVSDKLRKTMEENRIVRQRTKIQHEQNKEEMDYQEQFFKEKIKFIHEEMDQKEENFEKQQQEKREMVMQSNASTLNAEEDKRRLADVEKFIKLQNKEMDEFMAERDKLIKEHDEKVKEMKRRHWEEEVELENEFNTELTALMNKYSPEDAPMGN</sequence>